<feature type="region of interest" description="Disordered" evidence="6">
    <location>
        <begin position="29"/>
        <end position="74"/>
    </location>
</feature>
<keyword evidence="4" id="KW-1015">Disulfide bond</keyword>
<dbReference type="PROSITE" id="PS50940">
    <property type="entry name" value="CHIT_BIND_II"/>
    <property type="match status" value="1"/>
</dbReference>
<sequence>MYPTCSVGFTWQDKNPVTQAKHLQTIEGEKKACRPVSTRVSSSQTEATKMEGDITSKRPAASNTRNREKPTPMIEQDIRRDKKSLNGQCPQGQGQVFLPDPSGNCSRYLNCFNGEGSLSDCPPSLVFNPRNNICDWPASVQGCERVAASDRYSSLCAVQPPPGVQPGQAFNVPHPSYCNGFLTCGNGQVFRPCVICAFGSYFPDGSLTCEPYPPSIPLSIPPGTDPRQMLDILESQYRQQPTCQQRSYVPYAGIVNTRAYDPNCVPESLLSAPGQPQPQPQPQYPYQQGR</sequence>
<evidence type="ECO:0000256" key="6">
    <source>
        <dbReference type="SAM" id="MobiDB-lite"/>
    </source>
</evidence>
<name>A0A2T7NMK7_POMCA</name>
<keyword evidence="5" id="KW-0325">Glycoprotein</keyword>
<evidence type="ECO:0000313" key="8">
    <source>
        <dbReference type="EMBL" id="PVD22386.1"/>
    </source>
</evidence>
<proteinExistence type="predicted"/>
<dbReference type="GO" id="GO:0008061">
    <property type="term" value="F:chitin binding"/>
    <property type="evidence" value="ECO:0007669"/>
    <property type="project" value="UniProtKB-KW"/>
</dbReference>
<feature type="compositionally biased region" description="Polar residues" evidence="6">
    <location>
        <begin position="38"/>
        <end position="47"/>
    </location>
</feature>
<dbReference type="AlphaFoldDB" id="A0A2T7NMK7"/>
<accession>A0A2T7NMK7</accession>
<feature type="region of interest" description="Disordered" evidence="6">
    <location>
        <begin position="266"/>
        <end position="290"/>
    </location>
</feature>
<dbReference type="EMBL" id="PZQS01000011">
    <property type="protein sequence ID" value="PVD22386.1"/>
    <property type="molecule type" value="Genomic_DNA"/>
</dbReference>
<dbReference type="Proteomes" id="UP000245119">
    <property type="component" value="Linkage Group LG11"/>
</dbReference>
<evidence type="ECO:0000256" key="5">
    <source>
        <dbReference type="ARBA" id="ARBA00023180"/>
    </source>
</evidence>
<evidence type="ECO:0000259" key="7">
    <source>
        <dbReference type="PROSITE" id="PS50940"/>
    </source>
</evidence>
<protein>
    <recommendedName>
        <fullName evidence="7">Chitin-binding type-2 domain-containing protein</fullName>
    </recommendedName>
</protein>
<dbReference type="GO" id="GO:0005576">
    <property type="term" value="C:extracellular region"/>
    <property type="evidence" value="ECO:0007669"/>
    <property type="project" value="InterPro"/>
</dbReference>
<dbReference type="OrthoDB" id="6139734at2759"/>
<feature type="domain" description="Chitin-binding type-2" evidence="7">
    <location>
        <begin position="86"/>
        <end position="145"/>
    </location>
</feature>
<keyword evidence="2" id="KW-0732">Signal</keyword>
<dbReference type="STRING" id="400727.A0A2T7NMK7"/>
<dbReference type="InterPro" id="IPR002557">
    <property type="entry name" value="Chitin-bd_dom"/>
</dbReference>
<dbReference type="InterPro" id="IPR036508">
    <property type="entry name" value="Chitin-bd_dom_sf"/>
</dbReference>
<comment type="caution">
    <text evidence="8">The sequence shown here is derived from an EMBL/GenBank/DDBJ whole genome shotgun (WGS) entry which is preliminary data.</text>
</comment>
<dbReference type="InterPro" id="IPR051940">
    <property type="entry name" value="Chitin_bind-dev_reg"/>
</dbReference>
<evidence type="ECO:0000313" key="9">
    <source>
        <dbReference type="Proteomes" id="UP000245119"/>
    </source>
</evidence>
<keyword evidence="9" id="KW-1185">Reference proteome</keyword>
<dbReference type="Gene3D" id="2.170.140.10">
    <property type="entry name" value="Chitin binding domain"/>
    <property type="match status" value="1"/>
</dbReference>
<evidence type="ECO:0000256" key="4">
    <source>
        <dbReference type="ARBA" id="ARBA00023157"/>
    </source>
</evidence>
<gene>
    <name evidence="8" type="ORF">C0Q70_18196</name>
</gene>
<feature type="compositionally biased region" description="Basic and acidic residues" evidence="6">
    <location>
        <begin position="65"/>
        <end position="74"/>
    </location>
</feature>
<dbReference type="Pfam" id="PF01607">
    <property type="entry name" value="CBM_14"/>
    <property type="match status" value="1"/>
</dbReference>
<keyword evidence="3" id="KW-0677">Repeat</keyword>
<keyword evidence="1" id="KW-0147">Chitin-binding</keyword>
<dbReference type="PANTHER" id="PTHR23301:SF0">
    <property type="entry name" value="CHITIN-BINDING TYPE-2 DOMAIN-CONTAINING PROTEIN-RELATED"/>
    <property type="match status" value="1"/>
</dbReference>
<evidence type="ECO:0000256" key="3">
    <source>
        <dbReference type="ARBA" id="ARBA00022737"/>
    </source>
</evidence>
<reference evidence="8 9" key="1">
    <citation type="submission" date="2018-04" db="EMBL/GenBank/DDBJ databases">
        <title>The genome of golden apple snail Pomacea canaliculata provides insight into stress tolerance and invasive adaptation.</title>
        <authorList>
            <person name="Liu C."/>
            <person name="Liu B."/>
            <person name="Ren Y."/>
            <person name="Zhang Y."/>
            <person name="Wang H."/>
            <person name="Li S."/>
            <person name="Jiang F."/>
            <person name="Yin L."/>
            <person name="Zhang G."/>
            <person name="Qian W."/>
            <person name="Fan W."/>
        </authorList>
    </citation>
    <scope>NUCLEOTIDE SEQUENCE [LARGE SCALE GENOMIC DNA]</scope>
    <source>
        <strain evidence="8">SZHN2017</strain>
        <tissue evidence="8">Muscle</tissue>
    </source>
</reference>
<evidence type="ECO:0000256" key="1">
    <source>
        <dbReference type="ARBA" id="ARBA00022669"/>
    </source>
</evidence>
<dbReference type="SUPFAM" id="SSF57625">
    <property type="entry name" value="Invertebrate chitin-binding proteins"/>
    <property type="match status" value="1"/>
</dbReference>
<organism evidence="8 9">
    <name type="scientific">Pomacea canaliculata</name>
    <name type="common">Golden apple snail</name>
    <dbReference type="NCBI Taxonomy" id="400727"/>
    <lineage>
        <taxon>Eukaryota</taxon>
        <taxon>Metazoa</taxon>
        <taxon>Spiralia</taxon>
        <taxon>Lophotrochozoa</taxon>
        <taxon>Mollusca</taxon>
        <taxon>Gastropoda</taxon>
        <taxon>Caenogastropoda</taxon>
        <taxon>Architaenioglossa</taxon>
        <taxon>Ampullarioidea</taxon>
        <taxon>Ampullariidae</taxon>
        <taxon>Pomacea</taxon>
    </lineage>
</organism>
<dbReference type="PANTHER" id="PTHR23301">
    <property type="entry name" value="CHITIN BINDING PERITROPHIN-A"/>
    <property type="match status" value="1"/>
</dbReference>
<dbReference type="SMART" id="SM00494">
    <property type="entry name" value="ChtBD2"/>
    <property type="match status" value="1"/>
</dbReference>
<evidence type="ECO:0000256" key="2">
    <source>
        <dbReference type="ARBA" id="ARBA00022729"/>
    </source>
</evidence>